<dbReference type="AlphaFoldDB" id="A0AAD9PQX5"/>
<feature type="compositionally biased region" description="Basic and acidic residues" evidence="2">
    <location>
        <begin position="21"/>
        <end position="31"/>
    </location>
</feature>
<feature type="coiled-coil region" evidence="1">
    <location>
        <begin position="94"/>
        <end position="121"/>
    </location>
</feature>
<feature type="coiled-coil region" evidence="1">
    <location>
        <begin position="198"/>
        <end position="229"/>
    </location>
</feature>
<evidence type="ECO:0000256" key="2">
    <source>
        <dbReference type="SAM" id="MobiDB-lite"/>
    </source>
</evidence>
<proteinExistence type="predicted"/>
<dbReference type="Pfam" id="PF03564">
    <property type="entry name" value="DUF1759"/>
    <property type="match status" value="1"/>
</dbReference>
<reference evidence="3" key="1">
    <citation type="journal article" date="2023" name="G3 (Bethesda)">
        <title>Whole genome assembly and annotation of the endangered Caribbean coral Acropora cervicornis.</title>
        <authorList>
            <person name="Selwyn J.D."/>
            <person name="Vollmer S.V."/>
        </authorList>
    </citation>
    <scope>NUCLEOTIDE SEQUENCE</scope>
    <source>
        <strain evidence="3">K2</strain>
    </source>
</reference>
<dbReference type="InterPro" id="IPR005312">
    <property type="entry name" value="DUF1759"/>
</dbReference>
<evidence type="ECO:0000313" key="3">
    <source>
        <dbReference type="EMBL" id="KAK2547362.1"/>
    </source>
</evidence>
<feature type="compositionally biased region" description="Basic and acidic residues" evidence="2">
    <location>
        <begin position="327"/>
        <end position="337"/>
    </location>
</feature>
<feature type="compositionally biased region" description="Basic and acidic residues" evidence="2">
    <location>
        <begin position="154"/>
        <end position="166"/>
    </location>
</feature>
<reference evidence="3" key="2">
    <citation type="journal article" date="2023" name="Science">
        <title>Genomic signatures of disease resistance in endangered staghorn corals.</title>
        <authorList>
            <person name="Vollmer S.V."/>
            <person name="Selwyn J.D."/>
            <person name="Despard B.A."/>
            <person name="Roesel C.L."/>
        </authorList>
    </citation>
    <scope>NUCLEOTIDE SEQUENCE</scope>
    <source>
        <strain evidence="3">K2</strain>
    </source>
</reference>
<name>A0AAD9PQX5_ACRCE</name>
<dbReference type="PANTHER" id="PTHR47331:SF5">
    <property type="entry name" value="RIBONUCLEASE H"/>
    <property type="match status" value="1"/>
</dbReference>
<feature type="compositionally biased region" description="Polar residues" evidence="2">
    <location>
        <begin position="339"/>
        <end position="361"/>
    </location>
</feature>
<keyword evidence="1" id="KW-0175">Coiled coil</keyword>
<protein>
    <submittedName>
        <fullName evidence="3">Uncharacterized protein</fullName>
    </submittedName>
</protein>
<feature type="region of interest" description="Disordered" evidence="2">
    <location>
        <begin position="1"/>
        <end position="54"/>
    </location>
</feature>
<feature type="compositionally biased region" description="Low complexity" evidence="2">
    <location>
        <begin position="167"/>
        <end position="180"/>
    </location>
</feature>
<comment type="caution">
    <text evidence="3">The sequence shown here is derived from an EMBL/GenBank/DDBJ whole genome shotgun (WGS) entry which is preliminary data.</text>
</comment>
<sequence length="635" mass="73232">METSESSATAAGISESMPRNSESKPLQRIDEEQISNTEDPEPRKSKRLHTYTEKGLHYKLSQKEKDYIRAKEELKGKIDSVSMIWTDLSHSDTLRKERAVIEELRKNLDEAHSEFVMLLQHDEARDVITEAGYLCKQAVELRSKMSERIFELEREEMRSRRSEKSQSSKGTGHSHISRLSSSSQLSILKMKTMTELARKEVELKYARIEAEKKLEMERKRWEVEELQQLRSYESAKAVADAVFKLEEEEKSPDLLDLRQFEIPDDTKEERTRDYISSLSTASSECNLIPLSYSFQPVVKDEYPSSQQRVQPGDKRLQINPEQGGKNSDPKKLEEKIVTHASSITPVNPQDSRPATSDSPQATDEAHHQGIAEAIAEGMEAARLPTPQLEVFSGDPLDWPTWKAAFETVIEKRTVNSNEKILYLLQFLSGPPKKIVEGYQFVQTQDAYREAKRTLERRFGHPFVVAEAFRKRLENWPRISPRDGIALRDFADFLKTCELAMRSIEDLETLNKQHDNKHLVKVLPSWAHPKWGVRVRDYQLKNGDSKFFPFSEFVRFVTEIAEVQCLSVLSSLATNECVKESKPRICKGRARPRRNGKSVHLQQELRRNNEFQRMKRKYTVTGVVVHHMVLTCAKNL</sequence>
<dbReference type="Proteomes" id="UP001249851">
    <property type="component" value="Unassembled WGS sequence"/>
</dbReference>
<gene>
    <name evidence="3" type="ORF">P5673_032730</name>
</gene>
<evidence type="ECO:0000256" key="1">
    <source>
        <dbReference type="SAM" id="Coils"/>
    </source>
</evidence>
<feature type="region of interest" description="Disordered" evidence="2">
    <location>
        <begin position="154"/>
        <end position="180"/>
    </location>
</feature>
<evidence type="ECO:0000313" key="4">
    <source>
        <dbReference type="Proteomes" id="UP001249851"/>
    </source>
</evidence>
<dbReference type="PANTHER" id="PTHR47331">
    <property type="entry name" value="PHD-TYPE DOMAIN-CONTAINING PROTEIN"/>
    <property type="match status" value="1"/>
</dbReference>
<dbReference type="EMBL" id="JARQWQ010000189">
    <property type="protein sequence ID" value="KAK2547362.1"/>
    <property type="molecule type" value="Genomic_DNA"/>
</dbReference>
<feature type="region of interest" description="Disordered" evidence="2">
    <location>
        <begin position="301"/>
        <end position="366"/>
    </location>
</feature>
<organism evidence="3 4">
    <name type="scientific">Acropora cervicornis</name>
    <name type="common">Staghorn coral</name>
    <dbReference type="NCBI Taxonomy" id="6130"/>
    <lineage>
        <taxon>Eukaryota</taxon>
        <taxon>Metazoa</taxon>
        <taxon>Cnidaria</taxon>
        <taxon>Anthozoa</taxon>
        <taxon>Hexacorallia</taxon>
        <taxon>Scleractinia</taxon>
        <taxon>Astrocoeniina</taxon>
        <taxon>Acroporidae</taxon>
        <taxon>Acropora</taxon>
    </lineage>
</organism>
<accession>A0AAD9PQX5</accession>
<keyword evidence="4" id="KW-1185">Reference proteome</keyword>